<dbReference type="SUPFAM" id="SSF111331">
    <property type="entry name" value="NAD kinase/diacylglycerol kinase-like"/>
    <property type="match status" value="1"/>
</dbReference>
<evidence type="ECO:0000313" key="5">
    <source>
        <dbReference type="EMBL" id="CAB4813327.1"/>
    </source>
</evidence>
<dbReference type="Gene3D" id="3.40.50.10330">
    <property type="entry name" value="Probable inorganic polyphosphate/atp-NAD kinase, domain 1"/>
    <property type="match status" value="1"/>
</dbReference>
<dbReference type="PANTHER" id="PTHR20275:SF0">
    <property type="entry name" value="NAD KINASE"/>
    <property type="match status" value="1"/>
</dbReference>
<dbReference type="EMBL" id="CAFBON010000147">
    <property type="protein sequence ID" value="CAB4995366.1"/>
    <property type="molecule type" value="Genomic_DNA"/>
</dbReference>
<evidence type="ECO:0000256" key="1">
    <source>
        <dbReference type="ARBA" id="ARBA00022679"/>
    </source>
</evidence>
<dbReference type="HAMAP" id="MF_00361">
    <property type="entry name" value="NAD_kinase"/>
    <property type="match status" value="1"/>
</dbReference>
<dbReference type="PANTHER" id="PTHR20275">
    <property type="entry name" value="NAD KINASE"/>
    <property type="match status" value="1"/>
</dbReference>
<organism evidence="5">
    <name type="scientific">freshwater metagenome</name>
    <dbReference type="NCBI Taxonomy" id="449393"/>
    <lineage>
        <taxon>unclassified sequences</taxon>
        <taxon>metagenomes</taxon>
        <taxon>ecological metagenomes</taxon>
    </lineage>
</organism>
<dbReference type="AlphaFoldDB" id="A0A6J6Z721"/>
<keyword evidence="4" id="KW-0520">NAD</keyword>
<dbReference type="InterPro" id="IPR017437">
    <property type="entry name" value="ATP-NAD_kinase_PpnK-typ_C"/>
</dbReference>
<dbReference type="GO" id="GO:0003951">
    <property type="term" value="F:NAD+ kinase activity"/>
    <property type="evidence" value="ECO:0007669"/>
    <property type="project" value="InterPro"/>
</dbReference>
<evidence type="ECO:0000256" key="2">
    <source>
        <dbReference type="ARBA" id="ARBA00022777"/>
    </source>
</evidence>
<evidence type="ECO:0000256" key="3">
    <source>
        <dbReference type="ARBA" id="ARBA00022857"/>
    </source>
</evidence>
<dbReference type="GO" id="GO:0006741">
    <property type="term" value="P:NADP+ biosynthetic process"/>
    <property type="evidence" value="ECO:0007669"/>
    <property type="project" value="InterPro"/>
</dbReference>
<dbReference type="Pfam" id="PF20143">
    <property type="entry name" value="NAD_kinase_C"/>
    <property type="match status" value="1"/>
</dbReference>
<proteinExistence type="inferred from homology"/>
<protein>
    <submittedName>
        <fullName evidence="5">Unannotated protein</fullName>
    </submittedName>
</protein>
<name>A0A6J6Z721_9ZZZZ</name>
<keyword evidence="2" id="KW-0418">Kinase</keyword>
<evidence type="ECO:0000313" key="6">
    <source>
        <dbReference type="EMBL" id="CAB4995366.1"/>
    </source>
</evidence>
<dbReference type="InterPro" id="IPR017438">
    <property type="entry name" value="ATP-NAD_kinase_N"/>
</dbReference>
<gene>
    <name evidence="5" type="ORF">UFOPK3001_01714</name>
    <name evidence="6" type="ORF">UFOPK3954_01422</name>
</gene>
<keyword evidence="3" id="KW-0521">NADP</keyword>
<dbReference type="Gene3D" id="2.60.200.30">
    <property type="entry name" value="Probable inorganic polyphosphate/atp-NAD kinase, domain 2"/>
    <property type="match status" value="1"/>
</dbReference>
<dbReference type="GO" id="GO:0019674">
    <property type="term" value="P:NAD+ metabolic process"/>
    <property type="evidence" value="ECO:0007669"/>
    <property type="project" value="InterPro"/>
</dbReference>
<evidence type="ECO:0000256" key="4">
    <source>
        <dbReference type="ARBA" id="ARBA00023027"/>
    </source>
</evidence>
<reference evidence="5" key="1">
    <citation type="submission" date="2020-05" db="EMBL/GenBank/DDBJ databases">
        <authorList>
            <person name="Chiriac C."/>
            <person name="Salcher M."/>
            <person name="Ghai R."/>
            <person name="Kavagutti S V."/>
        </authorList>
    </citation>
    <scope>NUCLEOTIDE SEQUENCE</scope>
</reference>
<keyword evidence="1" id="KW-0808">Transferase</keyword>
<dbReference type="Pfam" id="PF01513">
    <property type="entry name" value="NAD_kinase"/>
    <property type="match status" value="1"/>
</dbReference>
<dbReference type="EMBL" id="CAFAAJ010000121">
    <property type="protein sequence ID" value="CAB4813327.1"/>
    <property type="molecule type" value="Genomic_DNA"/>
</dbReference>
<dbReference type="InterPro" id="IPR016064">
    <property type="entry name" value="NAD/diacylglycerol_kinase_sf"/>
</dbReference>
<sequence length="284" mass="30195">MTDVVIVAHQERREATALARAAVAWLEEHGHTAFMPRADAETLGLGELASDRAAASAGLALCIGGDGTVLRIVELLDGAEVPVIAVNLGMLAYLTEVEPPAMTAALGRYFDGDCNVENRMLLHVEVLRAGSTEPSGTWRALNEAVLEKEESGHTVRLLVNIDDAPFMSYAADGMIIATPTGSTAYSLSARGPVISPQHRAMLLTPVSPHQLFDRSLVLSPDETVSIEVAGHRGVVLTVDGTSVASLGAGDTVRCQPAIECASFVCFGRRRFHQVLRAKFGLADR</sequence>
<dbReference type="InterPro" id="IPR002504">
    <property type="entry name" value="NADK"/>
</dbReference>
<accession>A0A6J6Z721</accession>